<comment type="caution">
    <text evidence="1">The sequence shown here is derived from an EMBL/GenBank/DDBJ whole genome shotgun (WGS) entry which is preliminary data.</text>
</comment>
<protein>
    <submittedName>
        <fullName evidence="1">Uncharacterized protein</fullName>
    </submittedName>
</protein>
<keyword evidence="2" id="KW-1185">Reference proteome</keyword>
<evidence type="ECO:0000313" key="1">
    <source>
        <dbReference type="EMBL" id="RKO67173.1"/>
    </source>
</evidence>
<dbReference type="EMBL" id="RBWE01000001">
    <property type="protein sequence ID" value="RKO67173.1"/>
    <property type="molecule type" value="Genomic_DNA"/>
</dbReference>
<accession>A0A494WW67</accession>
<dbReference type="Proteomes" id="UP000271256">
    <property type="component" value="Unassembled WGS sequence"/>
</dbReference>
<dbReference type="AlphaFoldDB" id="A0A494WW67"/>
<organism evidence="1 2">
    <name type="scientific">Desulfofundulus salinus</name>
    <dbReference type="NCBI Taxonomy" id="2419843"/>
    <lineage>
        <taxon>Bacteria</taxon>
        <taxon>Bacillati</taxon>
        <taxon>Bacillota</taxon>
        <taxon>Clostridia</taxon>
        <taxon>Eubacteriales</taxon>
        <taxon>Peptococcaceae</taxon>
        <taxon>Desulfofundulus</taxon>
    </lineage>
</organism>
<sequence>MAPEEVTPGEVKKKDILREFAGSNPVIPTSIFYGGMNPGQARVLFLTLDKPVSLVGNPCYNLY</sequence>
<reference evidence="1 2" key="1">
    <citation type="submission" date="2018-10" db="EMBL/GenBank/DDBJ databases">
        <authorList>
            <person name="Grouzdev D.S."/>
            <person name="Krutkina M.S."/>
            <person name="Tourova T.P."/>
            <person name="Nazina T.N."/>
        </authorList>
    </citation>
    <scope>NUCLEOTIDE SEQUENCE [LARGE SCALE GENOMIC DNA]</scope>
    <source>
        <strain evidence="1 2">435</strain>
    </source>
</reference>
<proteinExistence type="predicted"/>
<name>A0A494WW67_9FIRM</name>
<gene>
    <name evidence="1" type="ORF">D7024_09570</name>
</gene>
<evidence type="ECO:0000313" key="2">
    <source>
        <dbReference type="Proteomes" id="UP000271256"/>
    </source>
</evidence>